<reference evidence="1 2" key="1">
    <citation type="journal article" date="2012" name="J. Bacteriol.">
        <title>Complete Genome Sequence of Burkholderia sp. Strain GG4, a Betaproteobacterium That Reduces 3-Oxo-N-Acylhomoserine Lactones and Produces Different N-Acylhomoserine Lactones.</title>
        <authorList>
            <person name="Hong K.W."/>
            <person name="Koh C.L."/>
            <person name="Sam C.K."/>
            <person name="Yin W.F."/>
            <person name="Chan K.G."/>
        </authorList>
    </citation>
    <scope>NUCLEOTIDE SEQUENCE [LARGE SCALE GENOMIC DNA]</scope>
    <source>
        <strain evidence="1 2">GG4</strain>
    </source>
</reference>
<evidence type="ECO:0000313" key="1">
    <source>
        <dbReference type="EMBL" id="AFQ52204.1"/>
    </source>
</evidence>
<accession>A0A9W3K877</accession>
<name>A0A9W3K877_BURCE</name>
<gene>
    <name evidence="1" type="ORF">GEM_5820</name>
</gene>
<sequence>MSGKQPVEELGDTLLSLWADLALFKVDVQKLVPAEAVDLVPNQTQSAARIAA</sequence>
<proteinExistence type="predicted"/>
<dbReference type="AlphaFoldDB" id="A0A9W3K877"/>
<organism evidence="1 2">
    <name type="scientific">Burkholderia cepacia GG4</name>
    <dbReference type="NCBI Taxonomy" id="1009846"/>
    <lineage>
        <taxon>Bacteria</taxon>
        <taxon>Pseudomonadati</taxon>
        <taxon>Pseudomonadota</taxon>
        <taxon>Betaproteobacteria</taxon>
        <taxon>Burkholderiales</taxon>
        <taxon>Burkholderiaceae</taxon>
        <taxon>Burkholderia</taxon>
        <taxon>Burkholderia cepacia complex</taxon>
    </lineage>
</organism>
<dbReference type="EMBL" id="CP003775">
    <property type="protein sequence ID" value="AFQ52204.1"/>
    <property type="molecule type" value="Genomic_DNA"/>
</dbReference>
<evidence type="ECO:0000313" key="2">
    <source>
        <dbReference type="Proteomes" id="UP000032866"/>
    </source>
</evidence>
<protein>
    <submittedName>
        <fullName evidence="1">Uncharacterized protein</fullName>
    </submittedName>
</protein>
<dbReference type="KEGG" id="bct:GEM_5820"/>
<dbReference type="Proteomes" id="UP000032866">
    <property type="component" value="Chromosome 2"/>
</dbReference>